<sequence length="215" mass="23746">MPDEPEGIPFGDLFRVIKSGQPNERRRSLINEVFRQDRVDLLSVRVATVASGEVDEARAAGLHVEHGSSHRESRRHRRSHPVPPIPCPRIPLLSTSPQGFCAPPRNVIFPPAASCRLPIFAEAIIAHRSSDCPFGSPPLAPLFLAIHIGSPPFFQPAQSTSSRLMTETKNRVKEEKERSKILLFSFTTLALCLASIFALTKRNRLCQRVAATTGV</sequence>
<dbReference type="AlphaFoldDB" id="A0A195C7R1"/>
<proteinExistence type="predicted"/>
<keyword evidence="2" id="KW-0472">Membrane</keyword>
<keyword evidence="4" id="KW-1185">Reference proteome</keyword>
<evidence type="ECO:0000313" key="3">
    <source>
        <dbReference type="EMBL" id="KYM96183.1"/>
    </source>
</evidence>
<name>A0A195C7R1_9HYME</name>
<evidence type="ECO:0000256" key="2">
    <source>
        <dbReference type="SAM" id="Phobius"/>
    </source>
</evidence>
<keyword evidence="2" id="KW-1133">Transmembrane helix</keyword>
<organism evidence="3 4">
    <name type="scientific">Cyphomyrmex costatus</name>
    <dbReference type="NCBI Taxonomy" id="456900"/>
    <lineage>
        <taxon>Eukaryota</taxon>
        <taxon>Metazoa</taxon>
        <taxon>Ecdysozoa</taxon>
        <taxon>Arthropoda</taxon>
        <taxon>Hexapoda</taxon>
        <taxon>Insecta</taxon>
        <taxon>Pterygota</taxon>
        <taxon>Neoptera</taxon>
        <taxon>Endopterygota</taxon>
        <taxon>Hymenoptera</taxon>
        <taxon>Apocrita</taxon>
        <taxon>Aculeata</taxon>
        <taxon>Formicoidea</taxon>
        <taxon>Formicidae</taxon>
        <taxon>Myrmicinae</taxon>
        <taxon>Cyphomyrmex</taxon>
    </lineage>
</organism>
<feature type="transmembrane region" description="Helical" evidence="2">
    <location>
        <begin position="181"/>
        <end position="199"/>
    </location>
</feature>
<evidence type="ECO:0000256" key="1">
    <source>
        <dbReference type="SAM" id="MobiDB-lite"/>
    </source>
</evidence>
<keyword evidence="2" id="KW-0812">Transmembrane</keyword>
<accession>A0A195C7R1</accession>
<protein>
    <submittedName>
        <fullName evidence="3">Uncharacterized protein</fullName>
    </submittedName>
</protein>
<dbReference type="Proteomes" id="UP000078542">
    <property type="component" value="Unassembled WGS sequence"/>
</dbReference>
<reference evidence="3 4" key="1">
    <citation type="submission" date="2016-03" db="EMBL/GenBank/DDBJ databases">
        <title>Cyphomyrmex costatus WGS genome.</title>
        <authorList>
            <person name="Nygaard S."/>
            <person name="Hu H."/>
            <person name="Boomsma J."/>
            <person name="Zhang G."/>
        </authorList>
    </citation>
    <scope>NUCLEOTIDE SEQUENCE [LARGE SCALE GENOMIC DNA]</scope>
    <source>
        <strain evidence="3">MS0001</strain>
        <tissue evidence="3">Whole body</tissue>
    </source>
</reference>
<gene>
    <name evidence="3" type="ORF">ALC62_13235</name>
</gene>
<feature type="region of interest" description="Disordered" evidence="1">
    <location>
        <begin position="63"/>
        <end position="87"/>
    </location>
</feature>
<dbReference type="EMBL" id="KQ978231">
    <property type="protein sequence ID" value="KYM96183.1"/>
    <property type="molecule type" value="Genomic_DNA"/>
</dbReference>
<evidence type="ECO:0000313" key="4">
    <source>
        <dbReference type="Proteomes" id="UP000078542"/>
    </source>
</evidence>